<reference evidence="3" key="1">
    <citation type="submission" date="2014-02" db="EMBL/GenBank/DDBJ databases">
        <authorList>
            <person name="Zhao D."/>
            <person name="Dong X."/>
            <person name="Li Y."/>
            <person name="Lv L."/>
            <person name="Zhao D."/>
            <person name="Gao Y."/>
            <person name="Wang Y."/>
            <person name="Li Y."/>
        </authorList>
    </citation>
    <scope>NUCLEOTIDE SEQUENCE</scope>
    <source>
        <strain evidence="3">CGMCC 7049</strain>
    </source>
</reference>
<evidence type="ECO:0000313" key="3">
    <source>
        <dbReference type="EMBL" id="XBS09152.1"/>
    </source>
</evidence>
<evidence type="ECO:0000259" key="2">
    <source>
        <dbReference type="Pfam" id="PF12708"/>
    </source>
</evidence>
<gene>
    <name evidence="3" type="ORF">BB06_04295</name>
</gene>
<dbReference type="InterPro" id="IPR018913">
    <property type="entry name" value="BppU_N"/>
</dbReference>
<feature type="domain" description="BppU N-terminal" evidence="1">
    <location>
        <begin position="19"/>
        <end position="155"/>
    </location>
</feature>
<feature type="domain" description="Rhamnogalacturonase A/B/Epimerase-like pectate lyase" evidence="2">
    <location>
        <begin position="256"/>
        <end position="471"/>
    </location>
</feature>
<dbReference type="RefSeq" id="WP_349430947.1">
    <property type="nucleotide sequence ID" value="NZ_CP157400.1"/>
</dbReference>
<dbReference type="InterPro" id="IPR024535">
    <property type="entry name" value="RHGA/B-epi-like_pectate_lyase"/>
</dbReference>
<protein>
    <submittedName>
        <fullName evidence="3">BppU family phage baseplate upper protein</fullName>
    </submittedName>
</protein>
<dbReference type="InterPro" id="IPR011050">
    <property type="entry name" value="Pectin_lyase_fold/virulence"/>
</dbReference>
<reference evidence="3" key="2">
    <citation type="submission" date="2024-05" db="EMBL/GenBank/DDBJ databases">
        <authorList>
            <person name="Chen H."/>
        </authorList>
    </citation>
    <scope>NUCLEOTIDE SEQUENCE</scope>
    <source>
        <strain evidence="3">CGMCC 7049</strain>
    </source>
</reference>
<accession>A0AAU7NNC7</accession>
<dbReference type="AlphaFoldDB" id="A0AAU7NNC7"/>
<dbReference type="EMBL" id="CP157400">
    <property type="protein sequence ID" value="XBS09152.1"/>
    <property type="molecule type" value="Genomic_DNA"/>
</dbReference>
<sequence>MTFNIDKDRRNLVDDKQNFSIDFHDSKYNWLQARQYEESMRQVEVHVVHGNGSPVDLTGMNPVFEGWLPEGLYRIIDAKHSVMIDAQNGIFRFDFPAPAFQIAGSYKQAFFRLMKDGKSVTTLEFSLDVMADKVISGLVPSDYITPFEDLYNQLNTIYKNGDQLVKDTINEWISKFQEAFTKWTGDYETINNTVKNLTIQLDELEQKIKADGLMTQADLDKAFKPLVAELGSVTDFKASGDSLVEKTINEFSERTINVKWYGAKGDGVTDDSAAIQSAINAAFADGGNISVFLPAGTYLISTTLNLMATNDQSDFFNGHGVHLIGHDKSSTTIVKNNNVKGSNGYDSVIEVAGFVVNSTASARSGTSIWIKNLTLKNNSTAAESWAIHGKAFQRGYMEELNIKAVNGIYLNDPYCSRYIGVFLQVQELGMWLDGGTSNYLQSCYVQYGKNAFKINSYYSTLDTCFAGDCTGTIFDFPLAYGISMVGCGDEAPHSRYKIGIGDGVLEIMGYFSNFPIGDTANGLAINDCAIVHAYGNATLSLKGLELGFITDMPAKNDVYFAHYEDDINASVKVSDVRYITSNGYGGADGGNVHRLIYASDPTDLNDDGKIDVKGTSVLTRRNFGQPYVGMRNLKDAFNTSMYPKAIYLDNLDDTHTSTADLASEPGYNQGDLLLYNNPGGRGLLGSVATNTAETVAQNNFAHIPLVMGGTKSSRPKISINQIGIMYFDTDLNKPIWWNGHAWVDYQGTVS</sequence>
<dbReference type="Pfam" id="PF12708">
    <property type="entry name" value="Pect-lyase_RHGA_epim"/>
    <property type="match status" value="1"/>
</dbReference>
<proteinExistence type="predicted"/>
<dbReference type="Gene3D" id="2.60.40.3350">
    <property type="match status" value="1"/>
</dbReference>
<name>A0AAU7NNC7_PEDPE</name>
<dbReference type="InterPro" id="IPR012334">
    <property type="entry name" value="Pectin_lyas_fold"/>
</dbReference>
<dbReference type="Gene3D" id="2.160.20.10">
    <property type="entry name" value="Single-stranded right-handed beta-helix, Pectin lyase-like"/>
    <property type="match status" value="1"/>
</dbReference>
<evidence type="ECO:0000259" key="1">
    <source>
        <dbReference type="Pfam" id="PF10651"/>
    </source>
</evidence>
<organism evidence="3">
    <name type="scientific">Pediococcus pentosaceus CGMCC 7049</name>
    <dbReference type="NCBI Taxonomy" id="1460385"/>
    <lineage>
        <taxon>Bacteria</taxon>
        <taxon>Bacillati</taxon>
        <taxon>Bacillota</taxon>
        <taxon>Bacilli</taxon>
        <taxon>Lactobacillales</taxon>
        <taxon>Lactobacillaceae</taxon>
        <taxon>Pediococcus</taxon>
    </lineage>
</organism>
<dbReference type="SUPFAM" id="SSF51126">
    <property type="entry name" value="Pectin lyase-like"/>
    <property type="match status" value="1"/>
</dbReference>
<dbReference type="Pfam" id="PF10651">
    <property type="entry name" value="BppU_N"/>
    <property type="match status" value="1"/>
</dbReference>